<evidence type="ECO:0000256" key="2">
    <source>
        <dbReference type="ARBA" id="ARBA00009347"/>
    </source>
</evidence>
<feature type="region of interest" description="Disordered" evidence="7">
    <location>
        <begin position="109"/>
        <end position="129"/>
    </location>
</feature>
<evidence type="ECO:0000259" key="8">
    <source>
        <dbReference type="Pfam" id="PF00441"/>
    </source>
</evidence>
<dbReference type="SUPFAM" id="SSF47203">
    <property type="entry name" value="Acyl-CoA dehydrogenase C-terminal domain-like"/>
    <property type="match status" value="1"/>
</dbReference>
<dbReference type="Pfam" id="PF00441">
    <property type="entry name" value="Acyl-CoA_dh_1"/>
    <property type="match status" value="1"/>
</dbReference>
<dbReference type="GO" id="GO:0050660">
    <property type="term" value="F:flavin adenine dinucleotide binding"/>
    <property type="evidence" value="ECO:0007669"/>
    <property type="project" value="InterPro"/>
</dbReference>
<evidence type="ECO:0000256" key="4">
    <source>
        <dbReference type="ARBA" id="ARBA00022827"/>
    </source>
</evidence>
<dbReference type="InterPro" id="IPR009100">
    <property type="entry name" value="AcylCoA_DH/oxidase_NM_dom_sf"/>
</dbReference>
<comment type="cofactor">
    <cofactor evidence="1 6">
        <name>FAD</name>
        <dbReference type="ChEBI" id="CHEBI:57692"/>
    </cofactor>
</comment>
<proteinExistence type="inferred from homology"/>
<gene>
    <name evidence="11" type="ORF">SAMN02799620_06296</name>
</gene>
<dbReference type="Pfam" id="PF02771">
    <property type="entry name" value="Acyl-CoA_dh_N"/>
    <property type="match status" value="1"/>
</dbReference>
<reference evidence="12" key="1">
    <citation type="submission" date="2016-10" db="EMBL/GenBank/DDBJ databases">
        <authorList>
            <person name="Varghese N."/>
            <person name="Submissions S."/>
        </authorList>
    </citation>
    <scope>NUCLEOTIDE SEQUENCE [LARGE SCALE GENOMIC DNA]</scope>
    <source>
        <strain evidence="12">UNC267MFSha1.1M11</strain>
    </source>
</reference>
<dbReference type="Proteomes" id="UP000199707">
    <property type="component" value="Unassembled WGS sequence"/>
</dbReference>
<evidence type="ECO:0000256" key="7">
    <source>
        <dbReference type="SAM" id="MobiDB-lite"/>
    </source>
</evidence>
<organism evidence="11 12">
    <name type="scientific">Mycolicibacterium fluoranthenivorans</name>
    <dbReference type="NCBI Taxonomy" id="258505"/>
    <lineage>
        <taxon>Bacteria</taxon>
        <taxon>Bacillati</taxon>
        <taxon>Actinomycetota</taxon>
        <taxon>Actinomycetes</taxon>
        <taxon>Mycobacteriales</taxon>
        <taxon>Mycobacteriaceae</taxon>
        <taxon>Mycolicibacterium</taxon>
    </lineage>
</organism>
<dbReference type="SUPFAM" id="SSF56645">
    <property type="entry name" value="Acyl-CoA dehydrogenase NM domain-like"/>
    <property type="match status" value="1"/>
</dbReference>
<evidence type="ECO:0000313" key="11">
    <source>
        <dbReference type="EMBL" id="SCX34327.1"/>
    </source>
</evidence>
<evidence type="ECO:0000259" key="9">
    <source>
        <dbReference type="Pfam" id="PF02770"/>
    </source>
</evidence>
<dbReference type="InterPro" id="IPR037069">
    <property type="entry name" value="AcylCoA_DH/ox_N_sf"/>
</dbReference>
<feature type="domain" description="Acyl-CoA oxidase/dehydrogenase middle" evidence="9">
    <location>
        <begin position="150"/>
        <end position="238"/>
    </location>
</feature>
<dbReference type="Gene3D" id="2.40.110.10">
    <property type="entry name" value="Butyryl-CoA Dehydrogenase, subunit A, domain 2"/>
    <property type="match status" value="1"/>
</dbReference>
<evidence type="ECO:0000256" key="3">
    <source>
        <dbReference type="ARBA" id="ARBA00022630"/>
    </source>
</evidence>
<keyword evidence="4 6" id="KW-0274">FAD</keyword>
<dbReference type="Gene3D" id="1.20.140.10">
    <property type="entry name" value="Butyryl-CoA Dehydrogenase, subunit A, domain 3"/>
    <property type="match status" value="1"/>
</dbReference>
<dbReference type="AlphaFoldDB" id="A0A1G4X2G4"/>
<dbReference type="InterPro" id="IPR036250">
    <property type="entry name" value="AcylCo_DH-like_C"/>
</dbReference>
<evidence type="ECO:0000259" key="10">
    <source>
        <dbReference type="Pfam" id="PF02771"/>
    </source>
</evidence>
<sequence>MDFTLTDEQELLRDGLTKFLSTRYQLESSRAAAKIGAGWQPEIWRAFADELGILGAALPEEVGGIGGGPVEVMVIAEALGQALVVEPYVDTVVVAGGLLLRARASEATGNVPGASEATGNMSRASEATGNMSRASELLEQLVAGEAVISLAATEAQSGERWQDAATTARADGDGWVLDGAKIMVLGARLATHLLVTATTTAGLSLFLVDVADPPAGLTVHGYRTVDDRWAADIQFDGVPATLLGEDGAAWPSLAQARDEGAAAVCAEAVGNMRKVLADTVEYSKQRQQFGTAIGSFQALQHRMVDMHMELEQSVAAVYLAVLNLTADADQRARAVSAAKATIGRAARFIGQNAVQLHGGMGMTEELAIGHYFKRLTAVQYEFGSTDHHLARYAELTRR</sequence>
<accession>A0A1G4X2G4</accession>
<keyword evidence="5 6" id="KW-0560">Oxidoreductase</keyword>
<feature type="compositionally biased region" description="Polar residues" evidence="7">
    <location>
        <begin position="117"/>
        <end position="129"/>
    </location>
</feature>
<dbReference type="GO" id="GO:0003995">
    <property type="term" value="F:acyl-CoA dehydrogenase activity"/>
    <property type="evidence" value="ECO:0007669"/>
    <property type="project" value="TreeGrafter"/>
</dbReference>
<dbReference type="InterPro" id="IPR006091">
    <property type="entry name" value="Acyl-CoA_Oxase/DH_mid-dom"/>
</dbReference>
<evidence type="ECO:0000256" key="6">
    <source>
        <dbReference type="RuleBase" id="RU362125"/>
    </source>
</evidence>
<dbReference type="RefSeq" id="WP_090364794.1">
    <property type="nucleotide sequence ID" value="NZ_FMUB01000023.1"/>
</dbReference>
<dbReference type="CDD" id="cd00567">
    <property type="entry name" value="ACAD"/>
    <property type="match status" value="1"/>
</dbReference>
<feature type="domain" description="Acyl-CoA dehydrogenase/oxidase N-terminal" evidence="10">
    <location>
        <begin position="6"/>
        <end position="84"/>
    </location>
</feature>
<evidence type="ECO:0000256" key="1">
    <source>
        <dbReference type="ARBA" id="ARBA00001974"/>
    </source>
</evidence>
<dbReference type="EMBL" id="FMUB01000023">
    <property type="protein sequence ID" value="SCX34327.1"/>
    <property type="molecule type" value="Genomic_DNA"/>
</dbReference>
<feature type="domain" description="Acyl-CoA dehydrogenase/oxidase C-terminal" evidence="8">
    <location>
        <begin position="258"/>
        <end position="392"/>
    </location>
</feature>
<keyword evidence="3 6" id="KW-0285">Flavoprotein</keyword>
<dbReference type="InterPro" id="IPR009075">
    <property type="entry name" value="AcylCo_DH/oxidase_C"/>
</dbReference>
<dbReference type="STRING" id="1502745.SAMN02799620_06296"/>
<dbReference type="PANTHER" id="PTHR43884:SF20">
    <property type="entry name" value="ACYL-COA DEHYDROGENASE FADE28"/>
    <property type="match status" value="1"/>
</dbReference>
<name>A0A1G4X2G4_9MYCO</name>
<dbReference type="InterPro" id="IPR013786">
    <property type="entry name" value="AcylCoA_DH/ox_N"/>
</dbReference>
<protein>
    <submittedName>
        <fullName evidence="11">Acyl-CoA dehydrogenase</fullName>
    </submittedName>
</protein>
<dbReference type="InterPro" id="IPR046373">
    <property type="entry name" value="Acyl-CoA_Oxase/DH_mid-dom_sf"/>
</dbReference>
<dbReference type="Gene3D" id="1.10.540.10">
    <property type="entry name" value="Acyl-CoA dehydrogenase/oxidase, N-terminal domain"/>
    <property type="match status" value="1"/>
</dbReference>
<dbReference type="Pfam" id="PF02770">
    <property type="entry name" value="Acyl-CoA_dh_M"/>
    <property type="match status" value="1"/>
</dbReference>
<evidence type="ECO:0000256" key="5">
    <source>
        <dbReference type="ARBA" id="ARBA00023002"/>
    </source>
</evidence>
<evidence type="ECO:0000313" key="12">
    <source>
        <dbReference type="Proteomes" id="UP000199707"/>
    </source>
</evidence>
<comment type="similarity">
    <text evidence="2 6">Belongs to the acyl-CoA dehydrogenase family.</text>
</comment>
<dbReference type="PANTHER" id="PTHR43884">
    <property type="entry name" value="ACYL-COA DEHYDROGENASE"/>
    <property type="match status" value="1"/>
</dbReference>